<dbReference type="InterPro" id="IPR027417">
    <property type="entry name" value="P-loop_NTPase"/>
</dbReference>
<evidence type="ECO:0000313" key="2">
    <source>
        <dbReference type="EMBL" id="ARB10963.1"/>
    </source>
</evidence>
<evidence type="ECO:0000313" key="3">
    <source>
        <dbReference type="Proteomes" id="UP000244377"/>
    </source>
</evidence>
<dbReference type="InterPro" id="IPR047987">
    <property type="entry name" value="Gp19-like_virus"/>
</dbReference>
<sequence>MARARESQAEALARWEALEVMQETFPYTVQGLLSFAQVVINTLITGNPDLNRVQADILKFLFAGSKYRMVEAQRGQAKTTIAAIYAVFRIIHEPHKRIMIVSQTAKRAEEIAGWVIKIFRGLDFLGFMLPDIYAGDKASIKGFEVHYTLRGSDKSPSVACYSIEAGMQGARADIILADDVESLQNSRTAQGRALLEDLTKEFESINQFGDIIYLGTPQSVNSIYNNLPARGYQIRIWPGRYPTLEQEACYGDFLAPMIRQDMTDDPGLRSGYGMDGTQGAPTCPEMYDDEKLIEKEISQGTAKFQLQFMLNTRLMDADRYPLRLNQLIMMSFGTDALPEMPTWSNDSMNLIGDAPRFGNKPTDYLYRPVPRPYEWKPIQRRVMYIDPAGGGKNGDETGVAIVFLLGTYLYVYDVFGVPGGYSEASLSKIVRAAKQAEVKEVFIEKNFGHGAFEAVIKPYFEREWPAELLEDYAHGQKESRIIETLEPLLTAHRLIFNAELIKKDIDSIQRYPLEIRMSYSLFAQLSNITLEKGCLRHDDRLDALYGAVRQLTSQIDYDEVSRLNRLRSQEMRDYLDMMNDPRKRREFFTGQDHGASRTGHNMSVNSAQRVFNPGRVNSRPTNTLNARISRGY</sequence>
<accession>A0A2R2V0U7</accession>
<protein>
    <submittedName>
        <fullName evidence="2">Terminase large subunit</fullName>
    </submittedName>
</protein>
<gene>
    <name evidence="2" type="ORF">POP72_047</name>
</gene>
<organism evidence="2 3">
    <name type="scientific">Pectobacterium phage POP72</name>
    <dbReference type="NCBI Taxonomy" id="1965269"/>
    <lineage>
        <taxon>Viruses</taxon>
        <taxon>Duplodnaviria</taxon>
        <taxon>Heunggongvirae</taxon>
        <taxon>Uroviricota</taxon>
        <taxon>Caudoviricetes</taxon>
        <taxon>Autographivirales</taxon>
        <taxon>Autosignataviridae</taxon>
        <taxon>Molineuxvirinae</taxon>
        <taxon>Axomammavirus</taxon>
        <taxon>Axomammavirus PP1</taxon>
    </lineage>
</organism>
<dbReference type="InterPro" id="IPR054762">
    <property type="entry name" value="Gp19_RNaseH-like"/>
</dbReference>
<feature type="domain" description="Terminase large subunit ribonuclease H-like" evidence="1">
    <location>
        <begin position="385"/>
        <end position="494"/>
    </location>
</feature>
<evidence type="ECO:0000259" key="1">
    <source>
        <dbReference type="Pfam" id="PF22530"/>
    </source>
</evidence>
<proteinExistence type="predicted"/>
<dbReference type="SUPFAM" id="SSF52540">
    <property type="entry name" value="P-loop containing nucleoside triphosphate hydrolases"/>
    <property type="match status" value="1"/>
</dbReference>
<name>A0A2R2V0U7_9CAUD</name>
<dbReference type="EMBL" id="KY744566">
    <property type="protein sequence ID" value="ARB10963.1"/>
    <property type="molecule type" value="Genomic_DNA"/>
</dbReference>
<dbReference type="Gene3D" id="3.40.50.300">
    <property type="entry name" value="P-loop containing nucleotide triphosphate hydrolases"/>
    <property type="match status" value="1"/>
</dbReference>
<dbReference type="Pfam" id="PF22530">
    <property type="entry name" value="Terminase-T7_RNaseH-like"/>
    <property type="match status" value="1"/>
</dbReference>
<dbReference type="Proteomes" id="UP000244377">
    <property type="component" value="Genome"/>
</dbReference>
<dbReference type="NCBIfam" id="NF033889">
    <property type="entry name" value="termin_lrg_T7"/>
    <property type="match status" value="1"/>
</dbReference>
<reference evidence="2 3" key="1">
    <citation type="submission" date="2017-03" db="EMBL/GenBank/DDBJ databases">
        <authorList>
            <person name="Afonso C.L."/>
            <person name="Miller P.J."/>
            <person name="Scott M.A."/>
            <person name="Spackman E."/>
            <person name="Goraichik I."/>
            <person name="Dimitrov K.M."/>
            <person name="Suarez D.L."/>
            <person name="Swayne D.E."/>
        </authorList>
    </citation>
    <scope>NUCLEOTIDE SEQUENCE [LARGE SCALE GENOMIC DNA]</scope>
</reference>